<organism evidence="1">
    <name type="scientific">Cupriavidus necator</name>
    <name type="common">Alcaligenes eutrophus</name>
    <name type="synonym">Ralstonia eutropha</name>
    <dbReference type="NCBI Taxonomy" id="106590"/>
    <lineage>
        <taxon>Bacteria</taxon>
        <taxon>Pseudomonadati</taxon>
        <taxon>Pseudomonadota</taxon>
        <taxon>Betaproteobacteria</taxon>
        <taxon>Burkholderiales</taxon>
        <taxon>Burkholderiaceae</taxon>
        <taxon>Cupriavidus</taxon>
    </lineage>
</organism>
<sequence>MYEALWRMRSLLAYCFSHILKKPITKSLCNGSPLIQKGTQGKGIEWIFRVRHYLAD</sequence>
<dbReference type="EMBL" id="FMSH01000142">
    <property type="protein sequence ID" value="SCU75140.1"/>
    <property type="molecule type" value="Genomic_DNA"/>
</dbReference>
<protein>
    <submittedName>
        <fullName evidence="1">Uncharacterized protein</fullName>
    </submittedName>
</protein>
<dbReference type="AlphaFoldDB" id="A0A1K0JIS2"/>
<name>A0A1K0JIS2_CUPNE</name>
<evidence type="ECO:0000313" key="1">
    <source>
        <dbReference type="EMBL" id="SCU75140.1"/>
    </source>
</evidence>
<gene>
    <name evidence="1" type="ORF">CNECB9_2260030</name>
</gene>
<reference evidence="1" key="1">
    <citation type="submission" date="2016-09" db="EMBL/GenBank/DDBJ databases">
        <authorList>
            <person name="Capua I."/>
            <person name="De Benedictis P."/>
            <person name="Joannis T."/>
            <person name="Lombin L.H."/>
            <person name="Cattoli G."/>
        </authorList>
    </citation>
    <scope>NUCLEOTIDE SEQUENCE</scope>
    <source>
        <strain evidence="1">B9</strain>
    </source>
</reference>
<proteinExistence type="predicted"/>
<accession>A0A1K0JIS2</accession>